<dbReference type="InterPro" id="IPR014048">
    <property type="entry name" value="MethylDNA_cys_MeTrfase_DNA-bd"/>
</dbReference>
<name>A0A7I9VEP6_9ACTN</name>
<dbReference type="PROSITE" id="PS00374">
    <property type="entry name" value="MGMT"/>
    <property type="match status" value="1"/>
</dbReference>
<accession>A0A7I9VEP6</accession>
<evidence type="ECO:0000256" key="6">
    <source>
        <dbReference type="ARBA" id="ARBA00049348"/>
    </source>
</evidence>
<keyword evidence="5" id="KW-0234">DNA repair</keyword>
<dbReference type="Pfam" id="PF01035">
    <property type="entry name" value="DNA_binding_1"/>
    <property type="match status" value="1"/>
</dbReference>
<dbReference type="Proteomes" id="UP000444960">
    <property type="component" value="Unassembled WGS sequence"/>
</dbReference>
<dbReference type="NCBIfam" id="TIGR00589">
    <property type="entry name" value="ogt"/>
    <property type="match status" value="1"/>
</dbReference>
<dbReference type="RefSeq" id="WP_161897282.1">
    <property type="nucleotide sequence ID" value="NZ_BJOV01000005.1"/>
</dbReference>
<dbReference type="PANTHER" id="PTHR10815">
    <property type="entry name" value="METHYLATED-DNA--PROTEIN-CYSTEINE METHYLTRANSFERASE"/>
    <property type="match status" value="1"/>
</dbReference>
<organism evidence="8 9">
    <name type="scientific">Gordonia spumicola</name>
    <dbReference type="NCBI Taxonomy" id="589161"/>
    <lineage>
        <taxon>Bacteria</taxon>
        <taxon>Bacillati</taxon>
        <taxon>Actinomycetota</taxon>
        <taxon>Actinomycetes</taxon>
        <taxon>Mycobacteriales</taxon>
        <taxon>Gordoniaceae</taxon>
        <taxon>Gordonia</taxon>
    </lineage>
</organism>
<keyword evidence="4" id="KW-0227">DNA damage</keyword>
<dbReference type="InterPro" id="IPR036217">
    <property type="entry name" value="MethylDNA_cys_MeTrfase_DNAb"/>
</dbReference>
<protein>
    <submittedName>
        <fullName evidence="8">Putative methylated-DNA:protein-cysteine methyltransferase</fullName>
    </submittedName>
</protein>
<keyword evidence="2 8" id="KW-0489">Methyltransferase</keyword>
<evidence type="ECO:0000256" key="2">
    <source>
        <dbReference type="ARBA" id="ARBA00022603"/>
    </source>
</evidence>
<dbReference type="AlphaFoldDB" id="A0A7I9VEP6"/>
<comment type="catalytic activity">
    <reaction evidence="6">
        <text>a 6-O-methyl-2'-deoxyguanosine in DNA + L-cysteinyl-[protein] = S-methyl-L-cysteinyl-[protein] + a 2'-deoxyguanosine in DNA</text>
        <dbReference type="Rhea" id="RHEA:24000"/>
        <dbReference type="Rhea" id="RHEA-COMP:10131"/>
        <dbReference type="Rhea" id="RHEA-COMP:10132"/>
        <dbReference type="Rhea" id="RHEA-COMP:11367"/>
        <dbReference type="Rhea" id="RHEA-COMP:11368"/>
        <dbReference type="ChEBI" id="CHEBI:29950"/>
        <dbReference type="ChEBI" id="CHEBI:82612"/>
        <dbReference type="ChEBI" id="CHEBI:85445"/>
        <dbReference type="ChEBI" id="CHEBI:85448"/>
        <dbReference type="EC" id="2.1.1.63"/>
    </reaction>
</comment>
<keyword evidence="3 8" id="KW-0808">Transferase</keyword>
<evidence type="ECO:0000256" key="3">
    <source>
        <dbReference type="ARBA" id="ARBA00022679"/>
    </source>
</evidence>
<dbReference type="InterPro" id="IPR001497">
    <property type="entry name" value="MethylDNA_cys_MeTrfase_AS"/>
</dbReference>
<evidence type="ECO:0000259" key="7">
    <source>
        <dbReference type="Pfam" id="PF01035"/>
    </source>
</evidence>
<dbReference type="EMBL" id="BJOV01000005">
    <property type="protein sequence ID" value="GEE03828.1"/>
    <property type="molecule type" value="Genomic_DNA"/>
</dbReference>
<dbReference type="GO" id="GO:0003908">
    <property type="term" value="F:methylated-DNA-[protein]-cysteine S-methyltransferase activity"/>
    <property type="evidence" value="ECO:0007669"/>
    <property type="project" value="UniProtKB-EC"/>
</dbReference>
<proteinExistence type="predicted"/>
<keyword evidence="9" id="KW-1185">Reference proteome</keyword>
<evidence type="ECO:0000256" key="4">
    <source>
        <dbReference type="ARBA" id="ARBA00022763"/>
    </source>
</evidence>
<reference evidence="9" key="1">
    <citation type="submission" date="2019-06" db="EMBL/GenBank/DDBJ databases">
        <title>Gordonia isolated from sludge of a wastewater treatment plant.</title>
        <authorList>
            <person name="Tamura T."/>
            <person name="Aoyama K."/>
            <person name="Kang Y."/>
            <person name="Saito S."/>
            <person name="Akiyama N."/>
            <person name="Yazawa K."/>
            <person name="Gonoi T."/>
            <person name="Mikami Y."/>
        </authorList>
    </citation>
    <scope>NUCLEOTIDE SEQUENCE [LARGE SCALE GENOMIC DNA]</scope>
    <source>
        <strain evidence="9">NBRC 107696</strain>
    </source>
</reference>
<dbReference type="InterPro" id="IPR036388">
    <property type="entry name" value="WH-like_DNA-bd_sf"/>
</dbReference>
<dbReference type="PANTHER" id="PTHR10815:SF13">
    <property type="entry name" value="METHYLATED-DNA--PROTEIN-CYSTEINE METHYLTRANSFERASE"/>
    <property type="match status" value="1"/>
</dbReference>
<gene>
    <name evidence="8" type="ORF">nbrc107696_42740</name>
</gene>
<dbReference type="GO" id="GO:0032259">
    <property type="term" value="P:methylation"/>
    <property type="evidence" value="ECO:0007669"/>
    <property type="project" value="UniProtKB-KW"/>
</dbReference>
<evidence type="ECO:0000313" key="9">
    <source>
        <dbReference type="Proteomes" id="UP000444960"/>
    </source>
</evidence>
<evidence type="ECO:0000256" key="1">
    <source>
        <dbReference type="ARBA" id="ARBA00001286"/>
    </source>
</evidence>
<dbReference type="CDD" id="cd06445">
    <property type="entry name" value="ATase"/>
    <property type="match status" value="1"/>
</dbReference>
<dbReference type="SUPFAM" id="SSF46767">
    <property type="entry name" value="Methylated DNA-protein cysteine methyltransferase, C-terminal domain"/>
    <property type="match status" value="1"/>
</dbReference>
<feature type="domain" description="Methylated-DNA-[protein]-cysteine S-methyltransferase DNA binding" evidence="7">
    <location>
        <begin position="95"/>
        <end position="173"/>
    </location>
</feature>
<comment type="catalytic activity">
    <reaction evidence="1">
        <text>a 4-O-methyl-thymidine in DNA + L-cysteinyl-[protein] = a thymidine in DNA + S-methyl-L-cysteinyl-[protein]</text>
        <dbReference type="Rhea" id="RHEA:53428"/>
        <dbReference type="Rhea" id="RHEA-COMP:10131"/>
        <dbReference type="Rhea" id="RHEA-COMP:10132"/>
        <dbReference type="Rhea" id="RHEA-COMP:13555"/>
        <dbReference type="Rhea" id="RHEA-COMP:13556"/>
        <dbReference type="ChEBI" id="CHEBI:29950"/>
        <dbReference type="ChEBI" id="CHEBI:82612"/>
        <dbReference type="ChEBI" id="CHEBI:137386"/>
        <dbReference type="ChEBI" id="CHEBI:137387"/>
        <dbReference type="EC" id="2.1.1.63"/>
    </reaction>
</comment>
<evidence type="ECO:0000256" key="5">
    <source>
        <dbReference type="ARBA" id="ARBA00023204"/>
    </source>
</evidence>
<dbReference type="Gene3D" id="1.10.10.10">
    <property type="entry name" value="Winged helix-like DNA-binding domain superfamily/Winged helix DNA-binding domain"/>
    <property type="match status" value="1"/>
</dbReference>
<evidence type="ECO:0000313" key="8">
    <source>
        <dbReference type="EMBL" id="GEE03828.1"/>
    </source>
</evidence>
<sequence>MTTFPPPEFTWAGVDTPDGRFTVIVDDDGVVYASGWTDDPAYLHNLIAPSLREDPRRDAMRHGDGGDAIAAVESYYAGDLDAPSRIRVRQTSGPFLTAAWSALRRVPPGPPVTYSRLAELAGNPAAVRGAASCCARNAAALFVPCHRVVRIGGALGGFRYGLQVKRSLIDRETSAKAA</sequence>
<comment type="caution">
    <text evidence="8">The sequence shown here is derived from an EMBL/GenBank/DDBJ whole genome shotgun (WGS) entry which is preliminary data.</text>
</comment>
<dbReference type="OrthoDB" id="9802228at2"/>
<dbReference type="GO" id="GO:0006281">
    <property type="term" value="P:DNA repair"/>
    <property type="evidence" value="ECO:0007669"/>
    <property type="project" value="UniProtKB-KW"/>
</dbReference>